<dbReference type="OrthoDB" id="193258at2759"/>
<keyword evidence="6" id="KW-0963">Cytoplasm</keyword>
<accession>V4AYJ7</accession>
<dbReference type="GO" id="GO:0005814">
    <property type="term" value="C:centriole"/>
    <property type="evidence" value="ECO:0007669"/>
    <property type="project" value="TreeGrafter"/>
</dbReference>
<evidence type="ECO:0000256" key="12">
    <source>
        <dbReference type="SAM" id="MobiDB-lite"/>
    </source>
</evidence>
<sequence length="690" mass="80005">MASGYPELIPPSMFQSNQPPPDPWQGLAQVSKEVSELRKETKKLRSSESTDSSSCKKQNQPGIIDYNRRYPANDEFKYANELISRQANELSELKSEIRNLNQKYDDEKRHFERELVEKDRESKLRVSSLEDLLTQKEDQYDREVDRLSYEHEQTTDKLTDKINSLTQELDLLHVKNNRQMKELTDRIQTLEEEKNSITNQLNNNLREKENEVESLTKQVHQLKSYIGETEKSHRPTQVWRKENETLMNKLQTCEAEQENLKSKNELTNVRLSAMGEILAVQEADISKSKIDGHDKKNLENILLTRWREKVFRLMVQNKSNEINMKKSDSDWKNKYCNLSEELTSARHEIEVLKFQNSEKTAQIDLEKMNTKNVLDELSTTQQVAVCLDNQLTENTGNMELLKSVAESLDKKLNTTMKKISTSLSVLKSYGDRISFASGRVELLQGQFARKEALRKLDSKTQSMKAPLEDEMSSESHIKTELEKVTKERDYVTSQLKQVSELLNDRLADTKQQSIENEKEIEKEKYRSDMIEMEKQVNQAKREQTKAVVSLRQLEKQGLREKERLNEQIKISENHYTKEIDKLSEQLKTIEKERNLMMATLRQEGLLNKYKQDRGEPITLDVTDDTVEDSIKSSLSQQIKSDHTEPTNDLTALESKEEEMNSVINDLKSLAAVIDDNSSDSDESSVHLPSS</sequence>
<comment type="function">
    <text evidence="1">May be a regulator of keratinocyte proliferation or differentiation.</text>
</comment>
<feature type="coiled-coil region" evidence="11">
    <location>
        <begin position="503"/>
        <end position="599"/>
    </location>
</feature>
<keyword evidence="5" id="KW-0217">Developmental protein</keyword>
<feature type="coiled-coil region" evidence="11">
    <location>
        <begin position="83"/>
        <end position="121"/>
    </location>
</feature>
<feature type="region of interest" description="Disordered" evidence="12">
    <location>
        <begin position="1"/>
        <end position="68"/>
    </location>
</feature>
<evidence type="ECO:0000256" key="2">
    <source>
        <dbReference type="ARBA" id="ARBA00004123"/>
    </source>
</evidence>
<evidence type="ECO:0000256" key="5">
    <source>
        <dbReference type="ARBA" id="ARBA00022473"/>
    </source>
</evidence>
<keyword evidence="7" id="KW-0221">Differentiation</keyword>
<dbReference type="CTD" id="20250827"/>
<dbReference type="Pfam" id="PF07111">
    <property type="entry name" value="HCR"/>
    <property type="match status" value="2"/>
</dbReference>
<dbReference type="GO" id="GO:0005634">
    <property type="term" value="C:nucleus"/>
    <property type="evidence" value="ECO:0007669"/>
    <property type="project" value="UniProtKB-SubCell"/>
</dbReference>
<evidence type="ECO:0000256" key="11">
    <source>
        <dbReference type="SAM" id="Coils"/>
    </source>
</evidence>
<evidence type="ECO:0000256" key="8">
    <source>
        <dbReference type="ARBA" id="ARBA00023054"/>
    </source>
</evidence>
<dbReference type="EMBL" id="KB200828">
    <property type="protein sequence ID" value="ESP00176.1"/>
    <property type="molecule type" value="Genomic_DNA"/>
</dbReference>
<feature type="compositionally biased region" description="Basic and acidic residues" evidence="12">
    <location>
        <begin position="33"/>
        <end position="48"/>
    </location>
</feature>
<dbReference type="KEGG" id="lgi:LOTGIDRAFT_238673"/>
<keyword evidence="9" id="KW-0539">Nucleus</keyword>
<dbReference type="PANTHER" id="PTHR46822">
    <property type="entry name" value="COILED-COIL ALPHA-HELICAL ROD PROTEIN 1"/>
    <property type="match status" value="1"/>
</dbReference>
<dbReference type="InterPro" id="IPR009800">
    <property type="entry name" value="HCR"/>
</dbReference>
<evidence type="ECO:0000256" key="4">
    <source>
        <dbReference type="ARBA" id="ARBA00016468"/>
    </source>
</evidence>
<evidence type="ECO:0000256" key="10">
    <source>
        <dbReference type="ARBA" id="ARBA00031932"/>
    </source>
</evidence>
<dbReference type="RefSeq" id="XP_009049139.1">
    <property type="nucleotide sequence ID" value="XM_009050891.1"/>
</dbReference>
<evidence type="ECO:0000313" key="13">
    <source>
        <dbReference type="EMBL" id="ESP00176.1"/>
    </source>
</evidence>
<dbReference type="PANTHER" id="PTHR46822:SF1">
    <property type="entry name" value="COILED-COIL ALPHA-HELICAL ROD PROTEIN 1"/>
    <property type="match status" value="1"/>
</dbReference>
<reference evidence="13 14" key="1">
    <citation type="journal article" date="2013" name="Nature">
        <title>Insights into bilaterian evolution from three spiralian genomes.</title>
        <authorList>
            <person name="Simakov O."/>
            <person name="Marletaz F."/>
            <person name="Cho S.J."/>
            <person name="Edsinger-Gonzales E."/>
            <person name="Havlak P."/>
            <person name="Hellsten U."/>
            <person name="Kuo D.H."/>
            <person name="Larsson T."/>
            <person name="Lv J."/>
            <person name="Arendt D."/>
            <person name="Savage R."/>
            <person name="Osoegawa K."/>
            <person name="de Jong P."/>
            <person name="Grimwood J."/>
            <person name="Chapman J.A."/>
            <person name="Shapiro H."/>
            <person name="Aerts A."/>
            <person name="Otillar R.P."/>
            <person name="Terry A.Y."/>
            <person name="Boore J.L."/>
            <person name="Grigoriev I.V."/>
            <person name="Lindberg D.R."/>
            <person name="Seaver E.C."/>
            <person name="Weisblat D.A."/>
            <person name="Putnam N.H."/>
            <person name="Rokhsar D.S."/>
        </authorList>
    </citation>
    <scope>NUCLEOTIDE SEQUENCE [LARGE SCALE GENOMIC DNA]</scope>
</reference>
<comment type="subcellular location">
    <subcellularLocation>
        <location evidence="3">Cytoplasm</location>
    </subcellularLocation>
    <subcellularLocation>
        <location evidence="2">Nucleus</location>
    </subcellularLocation>
</comment>
<evidence type="ECO:0000256" key="7">
    <source>
        <dbReference type="ARBA" id="ARBA00022782"/>
    </source>
</evidence>
<proteinExistence type="predicted"/>
<dbReference type="GeneID" id="20250827"/>
<feature type="coiled-coil region" evidence="11">
    <location>
        <begin position="173"/>
        <end position="263"/>
    </location>
</feature>
<evidence type="ECO:0000256" key="9">
    <source>
        <dbReference type="ARBA" id="ARBA00023242"/>
    </source>
</evidence>
<evidence type="ECO:0000256" key="6">
    <source>
        <dbReference type="ARBA" id="ARBA00022490"/>
    </source>
</evidence>
<name>V4AYJ7_LOTGI</name>
<keyword evidence="14" id="KW-1185">Reference proteome</keyword>
<dbReference type="OMA" id="CFANRRV"/>
<organism evidence="13 14">
    <name type="scientific">Lottia gigantea</name>
    <name type="common">Giant owl limpet</name>
    <dbReference type="NCBI Taxonomy" id="225164"/>
    <lineage>
        <taxon>Eukaryota</taxon>
        <taxon>Metazoa</taxon>
        <taxon>Spiralia</taxon>
        <taxon>Lophotrochozoa</taxon>
        <taxon>Mollusca</taxon>
        <taxon>Gastropoda</taxon>
        <taxon>Patellogastropoda</taxon>
        <taxon>Lottioidea</taxon>
        <taxon>Lottiidae</taxon>
        <taxon>Lottia</taxon>
    </lineage>
</organism>
<protein>
    <recommendedName>
        <fullName evidence="4">Coiled-coil alpha-helical rod protein 1</fullName>
    </recommendedName>
    <alternativeName>
        <fullName evidence="10">Alpha-helical coiled-coil rod protein</fullName>
    </alternativeName>
</protein>
<dbReference type="GO" id="GO:0006611">
    <property type="term" value="P:protein export from nucleus"/>
    <property type="evidence" value="ECO:0007669"/>
    <property type="project" value="TreeGrafter"/>
</dbReference>
<dbReference type="Proteomes" id="UP000030746">
    <property type="component" value="Unassembled WGS sequence"/>
</dbReference>
<dbReference type="GO" id="GO:0005737">
    <property type="term" value="C:cytoplasm"/>
    <property type="evidence" value="ECO:0007669"/>
    <property type="project" value="UniProtKB-SubCell"/>
</dbReference>
<evidence type="ECO:0000313" key="14">
    <source>
        <dbReference type="Proteomes" id="UP000030746"/>
    </source>
</evidence>
<dbReference type="HOGENOM" id="CLU_355346_0_0_1"/>
<dbReference type="STRING" id="225164.V4AYJ7"/>
<evidence type="ECO:0000256" key="3">
    <source>
        <dbReference type="ARBA" id="ARBA00004496"/>
    </source>
</evidence>
<gene>
    <name evidence="13" type="ORF">LOTGIDRAFT_238673</name>
</gene>
<dbReference type="AlphaFoldDB" id="V4AYJ7"/>
<dbReference type="GO" id="GO:0030154">
    <property type="term" value="P:cell differentiation"/>
    <property type="evidence" value="ECO:0007669"/>
    <property type="project" value="UniProtKB-KW"/>
</dbReference>
<evidence type="ECO:0000256" key="1">
    <source>
        <dbReference type="ARBA" id="ARBA00003936"/>
    </source>
</evidence>
<keyword evidence="8 11" id="KW-0175">Coiled coil</keyword>